<keyword evidence="8 9" id="KW-0119">Carbohydrate metabolism</keyword>
<dbReference type="PANTHER" id="PTHR43661">
    <property type="entry name" value="D-XYLONATE DEHYDRATASE"/>
    <property type="match status" value="1"/>
</dbReference>
<dbReference type="HAMAP" id="MF_02094">
    <property type="entry name" value="Edd"/>
    <property type="match status" value="1"/>
</dbReference>
<dbReference type="GO" id="GO:0004792">
    <property type="term" value="F:thiosulfate-cyanide sulfurtransferase activity"/>
    <property type="evidence" value="ECO:0007669"/>
    <property type="project" value="InterPro"/>
</dbReference>
<dbReference type="SUPFAM" id="SSF143975">
    <property type="entry name" value="IlvD/EDD N-terminal domain-like"/>
    <property type="match status" value="1"/>
</dbReference>
<comment type="catalytic activity">
    <reaction evidence="9">
        <text>6-phospho-D-gluconate = 2-dehydro-3-deoxy-6-phospho-D-gluconate + H2O</text>
        <dbReference type="Rhea" id="RHEA:17277"/>
        <dbReference type="ChEBI" id="CHEBI:15377"/>
        <dbReference type="ChEBI" id="CHEBI:57569"/>
        <dbReference type="ChEBI" id="CHEBI:58759"/>
        <dbReference type="EC" id="4.2.1.12"/>
    </reaction>
</comment>
<dbReference type="Proteomes" id="UP000024836">
    <property type="component" value="Unassembled WGS sequence"/>
</dbReference>
<keyword evidence="4 9" id="KW-0408">Iron</keyword>
<organism evidence="13 14">
    <name type="scientific">Actibacterium atlanticum</name>
    <dbReference type="NCBI Taxonomy" id="1461693"/>
    <lineage>
        <taxon>Bacteria</taxon>
        <taxon>Pseudomonadati</taxon>
        <taxon>Pseudomonadota</taxon>
        <taxon>Alphaproteobacteria</taxon>
        <taxon>Rhodobacterales</taxon>
        <taxon>Roseobacteraceae</taxon>
        <taxon>Actibacterium</taxon>
    </lineage>
</organism>
<dbReference type="PATRIC" id="fig|1461693.3.peg.757"/>
<evidence type="ECO:0000313" key="14">
    <source>
        <dbReference type="Proteomes" id="UP000024836"/>
    </source>
</evidence>
<dbReference type="PROSITE" id="PS00886">
    <property type="entry name" value="ILVD_EDD_1"/>
    <property type="match status" value="1"/>
</dbReference>
<gene>
    <name evidence="9" type="primary">edd</name>
    <name evidence="13" type="ORF">ATO10_03675</name>
</gene>
<dbReference type="STRING" id="1461693.ATO10_03675"/>
<dbReference type="PROSITE" id="PS00887">
    <property type="entry name" value="ILVD_EDD_2"/>
    <property type="match status" value="1"/>
</dbReference>
<keyword evidence="14" id="KW-1185">Reference proteome</keyword>
<feature type="domain" description="Dihydroxy-acid/6-phosphogluconate dehydratase N-terminal" evidence="11">
    <location>
        <begin position="67"/>
        <end position="380"/>
    </location>
</feature>
<keyword evidence="5 9" id="KW-0411">Iron-sulfur</keyword>
<dbReference type="InterPro" id="IPR000581">
    <property type="entry name" value="ILV_EDD_N"/>
</dbReference>
<proteinExistence type="inferred from homology"/>
<feature type="binding site" evidence="9">
    <location>
        <position position="222"/>
    </location>
    <ligand>
        <name>[4Fe-4S] cluster</name>
        <dbReference type="ChEBI" id="CHEBI:49883"/>
    </ligand>
</feature>
<dbReference type="Pfam" id="PF24877">
    <property type="entry name" value="ILV_EDD_C"/>
    <property type="match status" value="1"/>
</dbReference>
<dbReference type="PANTHER" id="PTHR43661:SF1">
    <property type="entry name" value="PHOSPHOGLUCONATE DEHYDRATASE"/>
    <property type="match status" value="1"/>
</dbReference>
<dbReference type="InterPro" id="IPR004786">
    <property type="entry name" value="6-phosphgluc_deHydtase"/>
</dbReference>
<evidence type="ECO:0000256" key="5">
    <source>
        <dbReference type="ARBA" id="ARBA00023014"/>
    </source>
</evidence>
<comment type="caution">
    <text evidence="13">The sequence shown here is derived from an EMBL/GenBank/DDBJ whole genome shotgun (WGS) entry which is preliminary data.</text>
</comment>
<comment type="cofactor">
    <cofactor evidence="9">
        <name>[4Fe-4S] cluster</name>
        <dbReference type="ChEBI" id="CHEBI:49883"/>
    </cofactor>
    <text evidence="9">Binds 1 [4Fe-4S] cluster.</text>
</comment>
<evidence type="ECO:0000256" key="7">
    <source>
        <dbReference type="ARBA" id="ARBA00023239"/>
    </source>
</evidence>
<name>A0A058ZQI9_9RHOB</name>
<dbReference type="RefSeq" id="WP_035248087.1">
    <property type="nucleotide sequence ID" value="NZ_AQQY01000001.1"/>
</dbReference>
<dbReference type="GO" id="GO:0004456">
    <property type="term" value="F:phosphogluconate dehydratase activity"/>
    <property type="evidence" value="ECO:0007669"/>
    <property type="project" value="UniProtKB-UniRule"/>
</dbReference>
<comment type="similarity">
    <text evidence="1 9">Belongs to the IlvD/Edd family.</text>
</comment>
<feature type="binding site" evidence="9">
    <location>
        <position position="155"/>
    </location>
    <ligand>
        <name>[4Fe-4S] cluster</name>
        <dbReference type="ChEBI" id="CHEBI:49883"/>
    </ligand>
</feature>
<keyword evidence="6 9" id="KW-0311">Gluconate utilization</keyword>
<dbReference type="GO" id="GO:0019521">
    <property type="term" value="P:D-gluconate metabolic process"/>
    <property type="evidence" value="ECO:0007669"/>
    <property type="project" value="UniProtKB-KW"/>
</dbReference>
<evidence type="ECO:0000256" key="1">
    <source>
        <dbReference type="ARBA" id="ARBA00006486"/>
    </source>
</evidence>
<evidence type="ECO:0000256" key="4">
    <source>
        <dbReference type="ARBA" id="ARBA00023004"/>
    </source>
</evidence>
<dbReference type="InterPro" id="IPR056740">
    <property type="entry name" value="ILV_EDD_C"/>
</dbReference>
<dbReference type="PROSITE" id="PS00380">
    <property type="entry name" value="RHODANESE_1"/>
    <property type="match status" value="1"/>
</dbReference>
<dbReference type="EC" id="4.2.1.12" evidence="9 10"/>
<dbReference type="GO" id="GO:0046872">
    <property type="term" value="F:metal ion binding"/>
    <property type="evidence" value="ECO:0007669"/>
    <property type="project" value="UniProtKB-KW"/>
</dbReference>
<evidence type="ECO:0000256" key="3">
    <source>
        <dbReference type="ARBA" id="ARBA00022723"/>
    </source>
</evidence>
<reference evidence="13 14" key="1">
    <citation type="submission" date="2013-04" db="EMBL/GenBank/DDBJ databases">
        <title>Shimia sp. 22II-S11-Z10 Genome Sequencing.</title>
        <authorList>
            <person name="Lai Q."/>
            <person name="Li G."/>
            <person name="Shao Z."/>
        </authorList>
    </citation>
    <scope>NUCLEOTIDE SEQUENCE [LARGE SCALE GENOMIC DNA]</scope>
    <source>
        <strain evidence="14">22II-S11-Z10</strain>
    </source>
</reference>
<keyword evidence="7 9" id="KW-0456">Lyase</keyword>
<accession>A0A058ZQI9</accession>
<feature type="domain" description="Dihydroxy-acid/6-phosphogluconate dehydratase C-terminal" evidence="12">
    <location>
        <begin position="406"/>
        <end position="597"/>
    </location>
</feature>
<keyword evidence="2 9" id="KW-0004">4Fe-4S</keyword>
<dbReference type="InterPro" id="IPR001307">
    <property type="entry name" value="Thiosulphate_STrfase_CS"/>
</dbReference>
<dbReference type="InterPro" id="IPR042096">
    <property type="entry name" value="Dihydro-acid_dehy_C"/>
</dbReference>
<dbReference type="Pfam" id="PF00920">
    <property type="entry name" value="ILVD_EDD_N"/>
    <property type="match status" value="1"/>
</dbReference>
<evidence type="ECO:0000256" key="6">
    <source>
        <dbReference type="ARBA" id="ARBA00023064"/>
    </source>
</evidence>
<keyword evidence="3 9" id="KW-0479">Metal-binding</keyword>
<evidence type="ECO:0000256" key="2">
    <source>
        <dbReference type="ARBA" id="ARBA00022485"/>
    </source>
</evidence>
<evidence type="ECO:0000256" key="8">
    <source>
        <dbReference type="ARBA" id="ARBA00023277"/>
    </source>
</evidence>
<sequence length="601" mass="62965">MPLNATIAKVTQDIIERSRDSRQAYMDRMKGAIDQGPVRAHLTCGNQAHAFAAMEQDKGTLAGGKAPNIGIITAYNDMLSAHKPFETYPNLIREVARAQGATAQVAGGVPAMCDGVTQGQPGMELSLFSRDVIAMAAGVGLSHNCFDTTIYLGVCDKIVPGLIMAAATFGHLPAVFVPAGPMTSGLPNDEKAKVRQQFATGEVGRDKLMEAEMASYHGPGTCTFYGTANTNQMLMEFMGLHLPGASFVNPGTPLRDALTAASTERALAITAAGNEFRPASEVLDEKAFVNGIVGLMATGGSTNLVLHLPAMARAAGIQLDIDDFAALSDVVPLMAKVYPNGLADVNHFHAAGGLGFMIGELLDDGLLHPDTKTIAGDGLGSYTQEPKLVDGSVEWTEGTKETLNDKILRPTESAFQPTGGLKSLSGNLGRGVIKVSAVSEERRIIEAPARVFHDQASVKTAFQAGEITGDTIFVVRFQGPRSNGMPELHGLTPTLAVLQDRGLKVALVTDGRMSGASGKVPAAIHVSPEASDGGPLAKVRDGDIVRLDAVAGTLEVLAEDFDSRTPVVADLSANQHGIGRELFQTFRDTVGPATTGAASVL</sequence>
<dbReference type="UniPathway" id="UPA00226"/>
<dbReference type="GO" id="GO:0005829">
    <property type="term" value="C:cytosol"/>
    <property type="evidence" value="ECO:0007669"/>
    <property type="project" value="TreeGrafter"/>
</dbReference>
<dbReference type="AlphaFoldDB" id="A0A058ZQI9"/>
<dbReference type="Gene3D" id="3.50.30.80">
    <property type="entry name" value="IlvD/EDD C-terminal domain-like"/>
    <property type="match status" value="1"/>
</dbReference>
<dbReference type="NCBIfam" id="TIGR01196">
    <property type="entry name" value="edd"/>
    <property type="match status" value="1"/>
</dbReference>
<evidence type="ECO:0000259" key="12">
    <source>
        <dbReference type="Pfam" id="PF24877"/>
    </source>
</evidence>
<evidence type="ECO:0000313" key="13">
    <source>
        <dbReference type="EMBL" id="KCV83829.1"/>
    </source>
</evidence>
<dbReference type="GO" id="GO:0051539">
    <property type="term" value="F:4 iron, 4 sulfur cluster binding"/>
    <property type="evidence" value="ECO:0007669"/>
    <property type="project" value="UniProtKB-UniRule"/>
</dbReference>
<dbReference type="InterPro" id="IPR020558">
    <property type="entry name" value="DiOHA_6PGluconate_deHydtase_CS"/>
</dbReference>
<dbReference type="GO" id="GO:0009255">
    <property type="term" value="P:Entner-Doudoroff pathway through 6-phosphogluconate"/>
    <property type="evidence" value="ECO:0007669"/>
    <property type="project" value="UniProtKB-UniRule"/>
</dbReference>
<dbReference type="OrthoDB" id="9807077at2"/>
<evidence type="ECO:0000259" key="11">
    <source>
        <dbReference type="Pfam" id="PF00920"/>
    </source>
</evidence>
<dbReference type="InterPro" id="IPR037237">
    <property type="entry name" value="IlvD/EDD_N"/>
</dbReference>
<evidence type="ECO:0000256" key="9">
    <source>
        <dbReference type="HAMAP-Rule" id="MF_02094"/>
    </source>
</evidence>
<dbReference type="eggNOG" id="COG0129">
    <property type="taxonomic scope" value="Bacteria"/>
</dbReference>
<dbReference type="EMBL" id="AQQY01000001">
    <property type="protein sequence ID" value="KCV83829.1"/>
    <property type="molecule type" value="Genomic_DNA"/>
</dbReference>
<comment type="function">
    <text evidence="9">Catalyzes the dehydration of 6-phospho-D-gluconate to 2-dehydro-3-deoxy-6-phospho-D-gluconate.</text>
</comment>
<comment type="pathway">
    <text evidence="9">Carbohydrate metabolism; Entner-Doudoroff pathway.</text>
</comment>
<dbReference type="SUPFAM" id="SSF52016">
    <property type="entry name" value="LeuD/IlvD-like"/>
    <property type="match status" value="1"/>
</dbReference>
<evidence type="ECO:0000256" key="10">
    <source>
        <dbReference type="NCBIfam" id="TIGR01196"/>
    </source>
</evidence>
<protein>
    <recommendedName>
        <fullName evidence="9 10">Phosphogluconate dehydratase</fullName>
        <ecNumber evidence="9 10">4.2.1.12</ecNumber>
    </recommendedName>
</protein>